<keyword evidence="17" id="KW-0539">Nucleus</keyword>
<dbReference type="PANTHER" id="PTHR11274">
    <property type="entry name" value="RAD25/XP-B DNA REPAIR HELICASE"/>
    <property type="match status" value="1"/>
</dbReference>
<dbReference type="PRINTS" id="PR00851">
    <property type="entry name" value="XRODRMPGMNTB"/>
</dbReference>
<evidence type="ECO:0000256" key="7">
    <source>
        <dbReference type="ARBA" id="ARBA00022723"/>
    </source>
</evidence>
<evidence type="ECO:0000256" key="9">
    <source>
        <dbReference type="ARBA" id="ARBA00022801"/>
    </source>
</evidence>
<evidence type="ECO:0000259" key="22">
    <source>
        <dbReference type="PROSITE" id="PS51192"/>
    </source>
</evidence>
<proteinExistence type="inferred from homology"/>
<dbReference type="PANTHER" id="PTHR11274:SF0">
    <property type="entry name" value="GENERAL TRANSCRIPTION AND DNA REPAIR FACTOR IIH HELICASE SUBUNIT XPB"/>
    <property type="match status" value="1"/>
</dbReference>
<dbReference type="GO" id="GO:0005634">
    <property type="term" value="C:nucleus"/>
    <property type="evidence" value="ECO:0007669"/>
    <property type="project" value="UniProtKB-SubCell"/>
</dbReference>
<dbReference type="CDD" id="cd18029">
    <property type="entry name" value="DEXHc_XPB"/>
    <property type="match status" value="1"/>
</dbReference>
<dbReference type="InterPro" id="IPR050615">
    <property type="entry name" value="ATP-dep_DNA_Helicase"/>
</dbReference>
<evidence type="ECO:0000256" key="16">
    <source>
        <dbReference type="ARBA" id="ARBA00023235"/>
    </source>
</evidence>
<evidence type="ECO:0000256" key="17">
    <source>
        <dbReference type="ARBA" id="ARBA00023242"/>
    </source>
</evidence>
<keyword evidence="11" id="KW-0067">ATP-binding</keyword>
<dbReference type="Ensembl" id="ENSXETT00000076124">
    <property type="protein sequence ID" value="ENSXETP00000088461"/>
    <property type="gene ID" value="ENSXETG00000033646"/>
</dbReference>
<dbReference type="Gene3D" id="1.10.630.10">
    <property type="entry name" value="Cytochrome P450"/>
    <property type="match status" value="1"/>
</dbReference>
<evidence type="ECO:0000256" key="11">
    <source>
        <dbReference type="ARBA" id="ARBA00022840"/>
    </source>
</evidence>
<evidence type="ECO:0000256" key="18">
    <source>
        <dbReference type="ARBA" id="ARBA00034617"/>
    </source>
</evidence>
<keyword evidence="10" id="KW-0347">Helicase</keyword>
<evidence type="ECO:0000256" key="3">
    <source>
        <dbReference type="ARBA" id="ARBA00004370"/>
    </source>
</evidence>
<feature type="compositionally biased region" description="Acidic residues" evidence="21">
    <location>
        <begin position="22"/>
        <end position="31"/>
    </location>
</feature>
<keyword evidence="16" id="KW-0413">Isomerase</keyword>
<dbReference type="InterPro" id="IPR006935">
    <property type="entry name" value="Helicase/UvrB_N"/>
</dbReference>
<dbReference type="FunFam" id="1.10.630.10:FF:000073">
    <property type="entry name" value="Cytochrome P450 family 27 subfamily C member 1"/>
    <property type="match status" value="1"/>
</dbReference>
<evidence type="ECO:0000256" key="8">
    <source>
        <dbReference type="ARBA" id="ARBA00022741"/>
    </source>
</evidence>
<dbReference type="PROSITE" id="PS00086">
    <property type="entry name" value="CYTOCHROME_P450"/>
    <property type="match status" value="1"/>
</dbReference>
<dbReference type="GO" id="GO:0005524">
    <property type="term" value="F:ATP binding"/>
    <property type="evidence" value="ECO:0007669"/>
    <property type="project" value="UniProtKB-KW"/>
</dbReference>
<dbReference type="Bgee" id="ENSXETG00000033646">
    <property type="expression patterns" value="Expressed in testis and 15 other cell types or tissues"/>
</dbReference>
<dbReference type="GO" id="GO:0006289">
    <property type="term" value="P:nucleotide-excision repair"/>
    <property type="evidence" value="ECO:0007669"/>
    <property type="project" value="InterPro"/>
</dbReference>
<gene>
    <name evidence="23" type="primary">ercc3</name>
</gene>
<comment type="subcellular location">
    <subcellularLocation>
        <location evidence="3">Membrane</location>
    </subcellularLocation>
    <subcellularLocation>
        <location evidence="2">Nucleus</location>
    </subcellularLocation>
</comment>
<dbReference type="InterPro" id="IPR017972">
    <property type="entry name" value="Cyt_P450_CS"/>
</dbReference>
<keyword evidence="9" id="KW-0378">Hydrolase</keyword>
<dbReference type="SUPFAM" id="SSF48264">
    <property type="entry name" value="Cytochrome P450"/>
    <property type="match status" value="1"/>
</dbReference>
<keyword evidence="7" id="KW-0479">Metal-binding</keyword>
<feature type="domain" description="Helicase ATP-binding" evidence="22">
    <location>
        <begin position="329"/>
        <end position="490"/>
    </location>
</feature>
<organism evidence="23">
    <name type="scientific">Xenopus tropicalis</name>
    <name type="common">Western clawed frog</name>
    <name type="synonym">Silurana tropicalis</name>
    <dbReference type="NCBI Taxonomy" id="8364"/>
    <lineage>
        <taxon>Eukaryota</taxon>
        <taxon>Metazoa</taxon>
        <taxon>Chordata</taxon>
        <taxon>Craniata</taxon>
        <taxon>Vertebrata</taxon>
        <taxon>Euteleostomi</taxon>
        <taxon>Amphibia</taxon>
        <taxon>Batrachia</taxon>
        <taxon>Anura</taxon>
        <taxon>Pipoidea</taxon>
        <taxon>Pipidae</taxon>
        <taxon>Xenopodinae</taxon>
        <taxon>Xenopus</taxon>
        <taxon>Silurana</taxon>
    </lineage>
</organism>
<accession>A0A6I8S6X2</accession>
<keyword evidence="14" id="KW-0503">Monooxygenase</keyword>
<dbReference type="InterPro" id="IPR001161">
    <property type="entry name" value="XPB/Ssl2"/>
</dbReference>
<dbReference type="InterPro" id="IPR001128">
    <property type="entry name" value="Cyt_P450"/>
</dbReference>
<evidence type="ECO:0000256" key="21">
    <source>
        <dbReference type="SAM" id="MobiDB-lite"/>
    </source>
</evidence>
<dbReference type="InterPro" id="IPR014001">
    <property type="entry name" value="Helicase_ATP-bd"/>
</dbReference>
<dbReference type="SUPFAM" id="SSF52540">
    <property type="entry name" value="P-loop containing nucleoside triphosphate hydrolases"/>
    <property type="match status" value="1"/>
</dbReference>
<evidence type="ECO:0000256" key="19">
    <source>
        <dbReference type="ARBA" id="ARBA00034808"/>
    </source>
</evidence>
<dbReference type="EC" id="5.6.2.4" evidence="19"/>
<keyword evidence="15" id="KW-0472">Membrane</keyword>
<dbReference type="GO" id="GO:0020037">
    <property type="term" value="F:heme binding"/>
    <property type="evidence" value="ECO:0007669"/>
    <property type="project" value="InterPro"/>
</dbReference>
<dbReference type="Pfam" id="PF00067">
    <property type="entry name" value="p450"/>
    <property type="match status" value="1"/>
</dbReference>
<dbReference type="GO" id="GO:0016705">
    <property type="term" value="F:oxidoreductase activity, acting on paired donors, with incorporation or reduction of molecular oxygen"/>
    <property type="evidence" value="ECO:0007669"/>
    <property type="project" value="InterPro"/>
</dbReference>
<dbReference type="GO" id="GO:0043138">
    <property type="term" value="F:3'-5' DNA helicase activity"/>
    <property type="evidence" value="ECO:0007669"/>
    <property type="project" value="UniProtKB-EC"/>
</dbReference>
<comment type="similarity">
    <text evidence="4">Belongs to the helicase family. RAD25/XPB subfamily.</text>
</comment>
<evidence type="ECO:0000256" key="14">
    <source>
        <dbReference type="ARBA" id="ARBA00023033"/>
    </source>
</evidence>
<evidence type="ECO:0000256" key="12">
    <source>
        <dbReference type="ARBA" id="ARBA00023002"/>
    </source>
</evidence>
<dbReference type="InterPro" id="IPR036396">
    <property type="entry name" value="Cyt_P450_sf"/>
</dbReference>
<evidence type="ECO:0000256" key="13">
    <source>
        <dbReference type="ARBA" id="ARBA00023004"/>
    </source>
</evidence>
<dbReference type="Pfam" id="PF13625">
    <property type="entry name" value="Helicase_C_3"/>
    <property type="match status" value="1"/>
</dbReference>
<name>A0A6I8S6X2_XENTR</name>
<evidence type="ECO:0000256" key="2">
    <source>
        <dbReference type="ARBA" id="ARBA00004123"/>
    </source>
</evidence>
<feature type="compositionally biased region" description="Basic and acidic residues" evidence="21">
    <location>
        <begin position="1"/>
        <end position="11"/>
    </location>
</feature>
<dbReference type="GO" id="GO:0003677">
    <property type="term" value="F:DNA binding"/>
    <property type="evidence" value="ECO:0007669"/>
    <property type="project" value="UniProtKB-KW"/>
</dbReference>
<evidence type="ECO:0000256" key="4">
    <source>
        <dbReference type="ARBA" id="ARBA00006637"/>
    </source>
</evidence>
<sequence>MGKRDKADRGDKKKFKRRHYEEEDEEEEEVPGGEYQEAVPSAAGKQVDEAGTKQDEYGAKDYRLQMPLKMDHSSRPLWVAPDGHIFLEAFSPVYKYAQDFLVAISEPVCRPSHTHEYKLTAYSLYAAVSVGLQTSDIVEYLQKLSKTGVPEGIVQFIKLCTVSYGKVKLVLKHNRYFVESTHPEVIQELLQDSVIRGCRLRDAEGNETDLITETFLSKSAISKASETAASGPSTSQVPEGQDKTNVPADLFEFYEQMDKEEEEEEETQTVSFEVKQDNIEELQKQCIHLEYPLLAEYDFRNDTMNPDINIDLKPTAVLRPYQEKSLRKMFGNGRARSGVIVLPCGAGKSLVGVTAACTVRKRCLVLGNSAVSVEQWKAQFKMWSTIDDSQICRFTSDAKDKPIGCSIAISTYSMLGHTTKRSWEAERVMEWLKSQEWGLMILDEVHTIPAKMFRRVLTIVQAHCKLGLTATLVREDDKIVDLNFLIGPKLYEANWMELQNNGYIAKVQCAEVWCPMSPEFYREYVAIKTKKRILLYTMNPNKFRACQFLIKFHERRNDKIIVFADNVFALKEYAIRLSKEGEKWLNMRSVLRQKILRPRDVAMYSGGVNEVVEDLVKRIRKLRVQESDGLTVTNVNDLYFKYSMEAIATILYECRLGCLDDQIPQQTKEYIEALELMFSMFKTTMYAGAIPKWLRPLIPKPWREFCRSWDGLFKFSQIHVDDRLRQIESQLEKGEEVQGGVLTHLLLSKELDLEEIYANMTEMLLAGVDTTSFTLSWATYLLAKNPGIQEAVYQQIVQNFGKDQVPTAEDVPKMPLVRAVVKETLRLFPVLPGNGRVTQDDLVVGGYFIPKGTQLALCHYSTSYDAECFPAAEEFRPERWIRSGNLERKENFGSIPFGYGIRSCIGRRVAELEMHLLLIQLLQNFEIKPSPQTTTVLPKTHGLLCPGGKINVRFVDRQ</sequence>
<evidence type="ECO:0000256" key="10">
    <source>
        <dbReference type="ARBA" id="ARBA00022806"/>
    </source>
</evidence>
<comment type="cofactor">
    <cofactor evidence="1">
        <name>heme</name>
        <dbReference type="ChEBI" id="CHEBI:30413"/>
    </cofactor>
</comment>
<dbReference type="InterPro" id="IPR032830">
    <property type="entry name" value="XPB/Ssl2_N"/>
</dbReference>
<dbReference type="GeneTree" id="ENSGT00390000002204"/>
<keyword evidence="8" id="KW-0547">Nucleotide-binding</keyword>
<comment type="catalytic activity">
    <reaction evidence="20">
        <text>ATP + H2O = ADP + phosphate + H(+)</text>
        <dbReference type="Rhea" id="RHEA:13065"/>
        <dbReference type="ChEBI" id="CHEBI:15377"/>
        <dbReference type="ChEBI" id="CHEBI:15378"/>
        <dbReference type="ChEBI" id="CHEBI:30616"/>
        <dbReference type="ChEBI" id="CHEBI:43474"/>
        <dbReference type="ChEBI" id="CHEBI:456216"/>
        <dbReference type="EC" id="5.6.2.4"/>
    </reaction>
</comment>
<dbReference type="AlphaFoldDB" id="A0A6I8S6X2"/>
<dbReference type="InParanoid" id="A0A6I8S6X2"/>
<comment type="similarity">
    <text evidence="5">Belongs to the cytochrome P450 family.</text>
</comment>
<evidence type="ECO:0000256" key="6">
    <source>
        <dbReference type="ARBA" id="ARBA00022617"/>
    </source>
</evidence>
<evidence type="ECO:0000256" key="1">
    <source>
        <dbReference type="ARBA" id="ARBA00001971"/>
    </source>
</evidence>
<dbReference type="GO" id="GO:0016020">
    <property type="term" value="C:membrane"/>
    <property type="evidence" value="ECO:0007669"/>
    <property type="project" value="UniProtKB-SubCell"/>
</dbReference>
<dbReference type="FunCoup" id="A0A6I8S6X2">
    <property type="interactions" value="3200"/>
</dbReference>
<keyword evidence="13" id="KW-0408">Iron</keyword>
<dbReference type="GO" id="GO:0005506">
    <property type="term" value="F:iron ion binding"/>
    <property type="evidence" value="ECO:0007669"/>
    <property type="project" value="InterPro"/>
</dbReference>
<evidence type="ECO:0000256" key="5">
    <source>
        <dbReference type="ARBA" id="ARBA00010617"/>
    </source>
</evidence>
<feature type="compositionally biased region" description="Basic and acidic residues" evidence="21">
    <location>
        <begin position="46"/>
        <end position="58"/>
    </location>
</feature>
<dbReference type="GO" id="GO:0004497">
    <property type="term" value="F:monooxygenase activity"/>
    <property type="evidence" value="ECO:0007669"/>
    <property type="project" value="UniProtKB-KW"/>
</dbReference>
<dbReference type="InterPro" id="IPR027417">
    <property type="entry name" value="P-loop_NTPase"/>
</dbReference>
<dbReference type="Gene3D" id="3.40.50.300">
    <property type="entry name" value="P-loop containing nucleotide triphosphate hydrolases"/>
    <property type="match status" value="1"/>
</dbReference>
<dbReference type="GO" id="GO:0016787">
    <property type="term" value="F:hydrolase activity"/>
    <property type="evidence" value="ECO:0007669"/>
    <property type="project" value="UniProtKB-KW"/>
</dbReference>
<dbReference type="SMART" id="SM00487">
    <property type="entry name" value="DEXDc"/>
    <property type="match status" value="1"/>
</dbReference>
<dbReference type="FunFam" id="3.40.50.300:FF:000077">
    <property type="entry name" value="Probable DNA repair helicase RAD25"/>
    <property type="match status" value="1"/>
</dbReference>
<evidence type="ECO:0000256" key="15">
    <source>
        <dbReference type="ARBA" id="ARBA00023136"/>
    </source>
</evidence>
<evidence type="ECO:0000256" key="20">
    <source>
        <dbReference type="ARBA" id="ARBA00048988"/>
    </source>
</evidence>
<comment type="catalytic activity">
    <reaction evidence="18">
        <text>Couples ATP hydrolysis with the unwinding of duplex DNA by translocating in the 3'-5' direction.</text>
        <dbReference type="EC" id="5.6.2.4"/>
    </reaction>
</comment>
<keyword evidence="6" id="KW-0349">Heme</keyword>
<keyword evidence="12" id="KW-0560">Oxidoreductase</keyword>
<feature type="region of interest" description="Disordered" evidence="21">
    <location>
        <begin position="1"/>
        <end position="58"/>
    </location>
</feature>
<reference evidence="23" key="2">
    <citation type="submission" date="2020-05" db="UniProtKB">
        <authorList>
            <consortium name="Ensembl"/>
        </authorList>
    </citation>
    <scope>IDENTIFICATION</scope>
</reference>
<reference evidence="23" key="1">
    <citation type="journal article" date="2010" name="Science">
        <title>The genome of the Western clawed frog Xenopus tropicalis.</title>
        <authorList>
            <person name="Hellsten U."/>
            <person name="Harland R.M."/>
            <person name="Gilchrist M.J."/>
            <person name="Hendrix D."/>
            <person name="Jurka J."/>
            <person name="Kapitonov V."/>
            <person name="Ovcharenko I."/>
            <person name="Putnam N.H."/>
            <person name="Shu S."/>
            <person name="Taher L."/>
            <person name="Blitz I.L."/>
            <person name="Blumberg B."/>
            <person name="Dichmann D.S."/>
            <person name="Dubchak I."/>
            <person name="Amaya E."/>
            <person name="Detter J.C."/>
            <person name="Fletcher R."/>
            <person name="Gerhard D.S."/>
            <person name="Goodstein D."/>
            <person name="Graves T."/>
            <person name="Grigoriev I.V."/>
            <person name="Grimwood J."/>
            <person name="Kawashima T."/>
            <person name="Lindquist E."/>
            <person name="Lucas S.M."/>
            <person name="Mead P.E."/>
            <person name="Mitros T."/>
            <person name="Ogino H."/>
            <person name="Ohta Y."/>
            <person name="Poliakov A.V."/>
            <person name="Pollet N."/>
            <person name="Robert J."/>
            <person name="Salamov A."/>
            <person name="Sater A.K."/>
            <person name="Schmutz J."/>
            <person name="Terry A."/>
            <person name="Vize P.D."/>
            <person name="Warren W.C."/>
            <person name="Wells D."/>
            <person name="Wills A."/>
            <person name="Wilson R.K."/>
            <person name="Zimmerman L.B."/>
            <person name="Zorn A.M."/>
            <person name="Grainger R."/>
            <person name="Grammer T."/>
            <person name="Khokha M.K."/>
            <person name="Richardson P.M."/>
            <person name="Rokhsar D.S."/>
        </authorList>
    </citation>
    <scope>NUCLEOTIDE SEQUENCE [LARGE SCALE GENOMIC DNA]</scope>
    <source>
        <strain evidence="23">Nigerian</strain>
    </source>
</reference>
<evidence type="ECO:0000313" key="23">
    <source>
        <dbReference type="Ensembl" id="ENSXETP00000088461"/>
    </source>
</evidence>
<dbReference type="NCBIfam" id="TIGR00603">
    <property type="entry name" value="rad25"/>
    <property type="match status" value="1"/>
</dbReference>
<dbReference type="Pfam" id="PF04851">
    <property type="entry name" value="ResIII"/>
    <property type="match status" value="1"/>
</dbReference>
<dbReference type="PROSITE" id="PS51192">
    <property type="entry name" value="HELICASE_ATP_BIND_1"/>
    <property type="match status" value="1"/>
</dbReference>
<protein>
    <recommendedName>
        <fullName evidence="19">DNA 3'-5' helicase</fullName>
        <ecNumber evidence="19">5.6.2.4</ecNumber>
    </recommendedName>
</protein>
<dbReference type="GO" id="GO:0006367">
    <property type="term" value="P:transcription initiation at RNA polymerase II promoter"/>
    <property type="evidence" value="ECO:0007669"/>
    <property type="project" value="InterPro"/>
</dbReference>